<dbReference type="Proteomes" id="UP000245207">
    <property type="component" value="Unassembled WGS sequence"/>
</dbReference>
<dbReference type="Gene3D" id="3.30.200.20">
    <property type="entry name" value="Phosphorylase Kinase, domain 1"/>
    <property type="match status" value="1"/>
</dbReference>
<gene>
    <name evidence="1" type="ORF">CTI12_AA508770</name>
</gene>
<proteinExistence type="predicted"/>
<protein>
    <submittedName>
        <fullName evidence="1">Uncharacterized protein</fullName>
    </submittedName>
</protein>
<dbReference type="AlphaFoldDB" id="A0A2U1L6U3"/>
<keyword evidence="2" id="KW-1185">Reference proteome</keyword>
<evidence type="ECO:0000313" key="2">
    <source>
        <dbReference type="Proteomes" id="UP000245207"/>
    </source>
</evidence>
<comment type="caution">
    <text evidence="1">The sequence shown here is derived from an EMBL/GenBank/DDBJ whole genome shotgun (WGS) entry which is preliminary data.</text>
</comment>
<dbReference type="InterPro" id="IPR011009">
    <property type="entry name" value="Kinase-like_dom_sf"/>
</dbReference>
<reference evidence="1 2" key="1">
    <citation type="journal article" date="2018" name="Mol. Plant">
        <title>The genome of Artemisia annua provides insight into the evolution of Asteraceae family and artemisinin biosynthesis.</title>
        <authorList>
            <person name="Shen Q."/>
            <person name="Zhang L."/>
            <person name="Liao Z."/>
            <person name="Wang S."/>
            <person name="Yan T."/>
            <person name="Shi P."/>
            <person name="Liu M."/>
            <person name="Fu X."/>
            <person name="Pan Q."/>
            <person name="Wang Y."/>
            <person name="Lv Z."/>
            <person name="Lu X."/>
            <person name="Zhang F."/>
            <person name="Jiang W."/>
            <person name="Ma Y."/>
            <person name="Chen M."/>
            <person name="Hao X."/>
            <person name="Li L."/>
            <person name="Tang Y."/>
            <person name="Lv G."/>
            <person name="Zhou Y."/>
            <person name="Sun X."/>
            <person name="Brodelius P.E."/>
            <person name="Rose J.K.C."/>
            <person name="Tang K."/>
        </authorList>
    </citation>
    <scope>NUCLEOTIDE SEQUENCE [LARGE SCALE GENOMIC DNA]</scope>
    <source>
        <strain evidence="2">cv. Huhao1</strain>
        <tissue evidence="1">Leaf</tissue>
    </source>
</reference>
<evidence type="ECO:0000313" key="1">
    <source>
        <dbReference type="EMBL" id="PWA44720.1"/>
    </source>
</evidence>
<dbReference type="STRING" id="35608.A0A2U1L6U3"/>
<dbReference type="SUPFAM" id="SSF56112">
    <property type="entry name" value="Protein kinase-like (PK-like)"/>
    <property type="match status" value="1"/>
</dbReference>
<sequence length="193" mass="21811">MWPGAQRPNQAPLSDSPLAYPQMPSAQCLGYSAKDHQYARNSPWVAISQHAQQHPQQLQHCTQMIRVQASGFWTFGGIQLGQHRVAWSDSKYQVVTDSPEARLQQEEKNHHNSRFSITWHGPYPAPAPENNYTNEGHKEDEELSSLNFSMIAKSTNNFSINNKLGEGGFGPVYKSAHNICYSCIYLLYSTMIQ</sequence>
<organism evidence="1 2">
    <name type="scientific">Artemisia annua</name>
    <name type="common">Sweet wormwood</name>
    <dbReference type="NCBI Taxonomy" id="35608"/>
    <lineage>
        <taxon>Eukaryota</taxon>
        <taxon>Viridiplantae</taxon>
        <taxon>Streptophyta</taxon>
        <taxon>Embryophyta</taxon>
        <taxon>Tracheophyta</taxon>
        <taxon>Spermatophyta</taxon>
        <taxon>Magnoliopsida</taxon>
        <taxon>eudicotyledons</taxon>
        <taxon>Gunneridae</taxon>
        <taxon>Pentapetalae</taxon>
        <taxon>asterids</taxon>
        <taxon>campanulids</taxon>
        <taxon>Asterales</taxon>
        <taxon>Asteraceae</taxon>
        <taxon>Asteroideae</taxon>
        <taxon>Anthemideae</taxon>
        <taxon>Artemisiinae</taxon>
        <taxon>Artemisia</taxon>
    </lineage>
</organism>
<accession>A0A2U1L6U3</accession>
<name>A0A2U1L6U3_ARTAN</name>
<dbReference type="EMBL" id="PKPP01011123">
    <property type="protein sequence ID" value="PWA44720.1"/>
    <property type="molecule type" value="Genomic_DNA"/>
</dbReference>